<name>A0ABQ3EN89_9ACTN</name>
<comment type="caution">
    <text evidence="1">The sequence shown here is derived from an EMBL/GenBank/DDBJ whole genome shotgun (WGS) entry which is preliminary data.</text>
</comment>
<dbReference type="EMBL" id="BMVP01000002">
    <property type="protein sequence ID" value="GHB45352.1"/>
    <property type="molecule type" value="Genomic_DNA"/>
</dbReference>
<dbReference type="RefSeq" id="WP_190183094.1">
    <property type="nucleotide sequence ID" value="NZ_BMVP01000002.1"/>
</dbReference>
<evidence type="ECO:0000313" key="1">
    <source>
        <dbReference type="EMBL" id="GHB45352.1"/>
    </source>
</evidence>
<organism evidence="1 2">
    <name type="scientific">Streptomyces cirratus</name>
    <dbReference type="NCBI Taxonomy" id="68187"/>
    <lineage>
        <taxon>Bacteria</taxon>
        <taxon>Bacillati</taxon>
        <taxon>Actinomycetota</taxon>
        <taxon>Actinomycetes</taxon>
        <taxon>Kitasatosporales</taxon>
        <taxon>Streptomycetaceae</taxon>
        <taxon>Streptomyces</taxon>
    </lineage>
</organism>
<keyword evidence="2" id="KW-1185">Reference proteome</keyword>
<evidence type="ECO:0000313" key="2">
    <source>
        <dbReference type="Proteomes" id="UP000642673"/>
    </source>
</evidence>
<proteinExistence type="predicted"/>
<accession>A0ABQ3EN89</accession>
<gene>
    <name evidence="1" type="ORF">GCM10010347_13550</name>
</gene>
<reference evidence="2" key="1">
    <citation type="journal article" date="2019" name="Int. J. Syst. Evol. Microbiol.">
        <title>The Global Catalogue of Microorganisms (GCM) 10K type strain sequencing project: providing services to taxonomists for standard genome sequencing and annotation.</title>
        <authorList>
            <consortium name="The Broad Institute Genomics Platform"/>
            <consortium name="The Broad Institute Genome Sequencing Center for Infectious Disease"/>
            <person name="Wu L."/>
            <person name="Ma J."/>
        </authorList>
    </citation>
    <scope>NUCLEOTIDE SEQUENCE [LARGE SCALE GENOMIC DNA]</scope>
    <source>
        <strain evidence="2">JCM 4738</strain>
    </source>
</reference>
<protein>
    <submittedName>
        <fullName evidence="1">Uncharacterized protein</fullName>
    </submittedName>
</protein>
<dbReference type="Proteomes" id="UP000642673">
    <property type="component" value="Unassembled WGS sequence"/>
</dbReference>
<sequence>MNDEISPRAWAPDWVPESGFRLRLAGVHFDAVRIQGQLGEDIAKQLSRLTDHDPGPIVYELNGFRWMYFLLPPGAARERSWPSYAQRYSSRTRSAAAYVGVPALYGATWPLAWRSLPTPDAPHVDPELLEKAIGMTP</sequence>